<keyword evidence="8" id="KW-1185">Reference proteome</keyword>
<evidence type="ECO:0000256" key="1">
    <source>
        <dbReference type="ARBA" id="ARBA00008344"/>
    </source>
</evidence>
<feature type="non-terminal residue" evidence="7">
    <location>
        <position position="82"/>
    </location>
</feature>
<proteinExistence type="inferred from homology"/>
<evidence type="ECO:0000313" key="7">
    <source>
        <dbReference type="EMBL" id="KAF5892403.1"/>
    </source>
</evidence>
<gene>
    <name evidence="7" type="ORF">DAT39_017894</name>
</gene>
<keyword evidence="3" id="KW-0547">Nucleotide-binding</keyword>
<keyword evidence="4" id="KW-0378">Hydrolase</keyword>
<name>A0A8J4TR22_CLAMG</name>
<dbReference type="SUPFAM" id="SSF52540">
    <property type="entry name" value="P-loop containing nucleoside triphosphate hydrolases"/>
    <property type="match status" value="1"/>
</dbReference>
<evidence type="ECO:0000256" key="4">
    <source>
        <dbReference type="ARBA" id="ARBA00022801"/>
    </source>
</evidence>
<protein>
    <recommendedName>
        <fullName evidence="2">small monomeric GTPase</fullName>
        <ecNumber evidence="2">3.6.5.2</ecNumber>
    </recommendedName>
</protein>
<organism evidence="7 8">
    <name type="scientific">Clarias magur</name>
    <name type="common">Asian catfish</name>
    <name type="synonym">Macropteronotus magur</name>
    <dbReference type="NCBI Taxonomy" id="1594786"/>
    <lineage>
        <taxon>Eukaryota</taxon>
        <taxon>Metazoa</taxon>
        <taxon>Chordata</taxon>
        <taxon>Craniata</taxon>
        <taxon>Vertebrata</taxon>
        <taxon>Euteleostomi</taxon>
        <taxon>Actinopterygii</taxon>
        <taxon>Neopterygii</taxon>
        <taxon>Teleostei</taxon>
        <taxon>Ostariophysi</taxon>
        <taxon>Siluriformes</taxon>
        <taxon>Clariidae</taxon>
        <taxon>Clarias</taxon>
    </lineage>
</organism>
<dbReference type="InterPro" id="IPR027417">
    <property type="entry name" value="P-loop_NTPase"/>
</dbReference>
<comment type="similarity">
    <text evidence="1">Belongs to the small GTPase superfamily. Ras family.</text>
</comment>
<dbReference type="InterPro" id="IPR001806">
    <property type="entry name" value="Small_GTPase"/>
</dbReference>
<comment type="caution">
    <text evidence="7">The sequence shown here is derived from an EMBL/GenBank/DDBJ whole genome shotgun (WGS) entry which is preliminary data.</text>
</comment>
<evidence type="ECO:0000313" key="8">
    <source>
        <dbReference type="Proteomes" id="UP000727407"/>
    </source>
</evidence>
<keyword evidence="5" id="KW-0342">GTP-binding</keyword>
<dbReference type="EC" id="3.6.5.2" evidence="2"/>
<accession>A0A8J4TR22</accession>
<comment type="catalytic activity">
    <reaction evidence="6">
        <text>GTP + H2O = GDP + phosphate + H(+)</text>
        <dbReference type="Rhea" id="RHEA:19669"/>
        <dbReference type="ChEBI" id="CHEBI:15377"/>
        <dbReference type="ChEBI" id="CHEBI:15378"/>
        <dbReference type="ChEBI" id="CHEBI:37565"/>
        <dbReference type="ChEBI" id="CHEBI:43474"/>
        <dbReference type="ChEBI" id="CHEBI:58189"/>
        <dbReference type="EC" id="3.6.5.2"/>
    </reaction>
</comment>
<evidence type="ECO:0000256" key="2">
    <source>
        <dbReference type="ARBA" id="ARBA00011984"/>
    </source>
</evidence>
<evidence type="ECO:0000256" key="5">
    <source>
        <dbReference type="ARBA" id="ARBA00023134"/>
    </source>
</evidence>
<evidence type="ECO:0000256" key="3">
    <source>
        <dbReference type="ARBA" id="ARBA00022741"/>
    </source>
</evidence>
<dbReference type="PANTHER" id="PTHR45704">
    <property type="entry name" value="RAS-LIKE FAMILY MEMBER 11"/>
    <property type="match status" value="1"/>
</dbReference>
<dbReference type="Gene3D" id="3.40.50.300">
    <property type="entry name" value="P-loop containing nucleotide triphosphate hydrolases"/>
    <property type="match status" value="1"/>
</dbReference>
<evidence type="ECO:0000256" key="6">
    <source>
        <dbReference type="ARBA" id="ARBA00048098"/>
    </source>
</evidence>
<dbReference type="Proteomes" id="UP000727407">
    <property type="component" value="Unassembled WGS sequence"/>
</dbReference>
<dbReference type="GO" id="GO:0003925">
    <property type="term" value="F:G protein activity"/>
    <property type="evidence" value="ECO:0007669"/>
    <property type="project" value="UniProtKB-EC"/>
</dbReference>
<dbReference type="GO" id="GO:0005525">
    <property type="term" value="F:GTP binding"/>
    <property type="evidence" value="ECO:0007669"/>
    <property type="project" value="UniProtKB-KW"/>
</dbReference>
<sequence>MVVQVEPRIRYSSKRMDTNQPKVEANILMLGAENVGKSALIVRFLTRRFIGEYGSIESIYSHHDKIDGREICFNIWDSLCPQ</sequence>
<dbReference type="PRINTS" id="PR00449">
    <property type="entry name" value="RASTRNSFRMNG"/>
</dbReference>
<dbReference type="InterPro" id="IPR051065">
    <property type="entry name" value="Ras-related_GTPase"/>
</dbReference>
<dbReference type="AlphaFoldDB" id="A0A8J4TR22"/>
<dbReference type="Pfam" id="PF00071">
    <property type="entry name" value="Ras"/>
    <property type="match status" value="1"/>
</dbReference>
<reference evidence="7" key="1">
    <citation type="submission" date="2020-07" db="EMBL/GenBank/DDBJ databases">
        <title>Clarias magur genome sequencing, assembly and annotation.</title>
        <authorList>
            <person name="Kushwaha B."/>
            <person name="Kumar R."/>
            <person name="Das P."/>
            <person name="Joshi C.G."/>
            <person name="Kumar D."/>
            <person name="Nagpure N.S."/>
            <person name="Pandey M."/>
            <person name="Agarwal S."/>
            <person name="Srivastava S."/>
            <person name="Singh M."/>
            <person name="Sahoo L."/>
            <person name="Jayasankar P."/>
            <person name="Meher P.K."/>
            <person name="Koringa P.G."/>
            <person name="Iquebal M.A."/>
            <person name="Das S.P."/>
            <person name="Bit A."/>
            <person name="Patnaik S."/>
            <person name="Patel N."/>
            <person name="Shah T.M."/>
            <person name="Hinsu A."/>
            <person name="Jena J.K."/>
        </authorList>
    </citation>
    <scope>NUCLEOTIDE SEQUENCE</scope>
    <source>
        <strain evidence="7">CIFAMagur01</strain>
        <tissue evidence="7">Testis</tissue>
    </source>
</reference>
<dbReference type="OrthoDB" id="18798at2759"/>
<dbReference type="EMBL" id="QNUK01000503">
    <property type="protein sequence ID" value="KAF5892403.1"/>
    <property type="molecule type" value="Genomic_DNA"/>
</dbReference>